<dbReference type="OrthoDB" id="1600564at2759"/>
<evidence type="ECO:0000313" key="1">
    <source>
        <dbReference type="EMBL" id="KXN64604.1"/>
    </source>
</evidence>
<evidence type="ECO:0008006" key="3">
    <source>
        <dbReference type="Google" id="ProtNLM"/>
    </source>
</evidence>
<dbReference type="Pfam" id="PF00657">
    <property type="entry name" value="Lipase_GDSL"/>
    <property type="match status" value="1"/>
</dbReference>
<dbReference type="GO" id="GO:0016788">
    <property type="term" value="F:hydrolase activity, acting on ester bonds"/>
    <property type="evidence" value="ECO:0007669"/>
    <property type="project" value="InterPro"/>
</dbReference>
<proteinExistence type="predicted"/>
<dbReference type="InterPro" id="IPR036514">
    <property type="entry name" value="SGNH_hydro_sf"/>
</dbReference>
<organism evidence="1 2">
    <name type="scientific">Conidiobolus coronatus (strain ATCC 28846 / CBS 209.66 / NRRL 28638)</name>
    <name type="common">Delacroixia coronata</name>
    <dbReference type="NCBI Taxonomy" id="796925"/>
    <lineage>
        <taxon>Eukaryota</taxon>
        <taxon>Fungi</taxon>
        <taxon>Fungi incertae sedis</taxon>
        <taxon>Zoopagomycota</taxon>
        <taxon>Entomophthoromycotina</taxon>
        <taxon>Entomophthoromycetes</taxon>
        <taxon>Entomophthorales</taxon>
        <taxon>Ancylistaceae</taxon>
        <taxon>Conidiobolus</taxon>
    </lineage>
</organism>
<dbReference type="AlphaFoldDB" id="A0A137NPE3"/>
<sequence length="233" mass="26049">EYLSEKYRKLSVKNYAAGGSTVDGDILRFDTDVPSLKEQAIQISGELDVPFGRIRDWLKINKRLAVIWGGSNDFVANATVAAKTIVPSILNVANVLKQTDKFDHIFIFNLVNIVRTPLGNNLPAPQKAMMNQVMNQVNQALAKAVQDAQAKDPSQRLTLVDADSIAAELINIPQSSEKWEPLNACVDSSHLNTTLICEHPEYSFYYDLKHPNTISHKGFSEKFEEILDQSNYI</sequence>
<protein>
    <recommendedName>
        <fullName evidence="3">Carbohydrate esterase family 16 protein</fullName>
    </recommendedName>
</protein>
<name>A0A137NPE3_CONC2</name>
<dbReference type="EMBL" id="KQ965371">
    <property type="protein sequence ID" value="KXN64604.1"/>
    <property type="molecule type" value="Genomic_DNA"/>
</dbReference>
<dbReference type="InterPro" id="IPR001087">
    <property type="entry name" value="GDSL"/>
</dbReference>
<evidence type="ECO:0000313" key="2">
    <source>
        <dbReference type="Proteomes" id="UP000070444"/>
    </source>
</evidence>
<dbReference type="Proteomes" id="UP000070444">
    <property type="component" value="Unassembled WGS sequence"/>
</dbReference>
<accession>A0A137NPE3</accession>
<reference evidence="1 2" key="1">
    <citation type="journal article" date="2015" name="Genome Biol. Evol.">
        <title>Phylogenomic analyses indicate that early fungi evolved digesting cell walls of algal ancestors of land plants.</title>
        <authorList>
            <person name="Chang Y."/>
            <person name="Wang S."/>
            <person name="Sekimoto S."/>
            <person name="Aerts A.L."/>
            <person name="Choi C."/>
            <person name="Clum A."/>
            <person name="LaButti K.M."/>
            <person name="Lindquist E.A."/>
            <person name="Yee Ngan C."/>
            <person name="Ohm R.A."/>
            <person name="Salamov A.A."/>
            <person name="Grigoriev I.V."/>
            <person name="Spatafora J.W."/>
            <person name="Berbee M.L."/>
        </authorList>
    </citation>
    <scope>NUCLEOTIDE SEQUENCE [LARGE SCALE GENOMIC DNA]</scope>
    <source>
        <strain evidence="1 2">NRRL 28638</strain>
    </source>
</reference>
<dbReference type="Gene3D" id="3.40.50.1110">
    <property type="entry name" value="SGNH hydrolase"/>
    <property type="match status" value="1"/>
</dbReference>
<gene>
    <name evidence="1" type="ORF">CONCODRAFT_163818</name>
</gene>
<keyword evidence="2" id="KW-1185">Reference proteome</keyword>
<dbReference type="SUPFAM" id="SSF52266">
    <property type="entry name" value="SGNH hydrolase"/>
    <property type="match status" value="1"/>
</dbReference>
<feature type="non-terminal residue" evidence="1">
    <location>
        <position position="1"/>
    </location>
</feature>